<evidence type="ECO:0000313" key="6">
    <source>
        <dbReference type="Proteomes" id="UP000255515"/>
    </source>
</evidence>
<proteinExistence type="predicted"/>
<dbReference type="RefSeq" id="WP_002686521.1">
    <property type="nucleotide sequence ID" value="NZ_UFTJ01000001.1"/>
</dbReference>
<evidence type="ECO:0000259" key="3">
    <source>
        <dbReference type="Pfam" id="PF00534"/>
    </source>
</evidence>
<keyword evidence="1" id="KW-0328">Glycosyltransferase</keyword>
<accession>A0A376BZZ8</accession>
<dbReference type="SUPFAM" id="SSF53756">
    <property type="entry name" value="UDP-Glycosyltransferase/glycogen phosphorylase"/>
    <property type="match status" value="1"/>
</dbReference>
<sequence length="369" mass="42473">MLVVKIIVSAFSNLTTDQRIEKICKTLSDNGFKVHLIGSTWGDETPVTRNYPTEKIKIVSRTLKTAYPEFNFKLYQRLNTLITKDTILYCNDLDALLAHHLIAKKKNIPLIYDSHEIFTEMPSVKGRFTQKIWQWIEKSIIPHIRYMIAASGSYADWFVEKYGIVRPTIVRNFPQKNFHFSEIRNSPKILLYQGMLNPSRGLEKILLALPEIENVVLHIAGDGPLRKELEILVHELSLEEKVKFLGKIPPKKLVKITRNADIGLSIEENNGQSYYYSLPNKISDYIQAGVPILTSSFPEMKKIVTQYQVGEVIENHSPEELKSKIEQLLALGKGYYHNHLRIAAEELCWENEEKALLSVIHRVKKENFG</sequence>
<reference evidence="5 6" key="1">
    <citation type="submission" date="2018-06" db="EMBL/GenBank/DDBJ databases">
        <authorList>
            <consortium name="Pathogen Informatics"/>
            <person name="Doyle S."/>
        </authorList>
    </citation>
    <scope>NUCLEOTIDE SEQUENCE [LARGE SCALE GENOMIC DNA]</scope>
    <source>
        <strain evidence="5 6">NCTC11661</strain>
    </source>
</reference>
<dbReference type="GO" id="GO:0016757">
    <property type="term" value="F:glycosyltransferase activity"/>
    <property type="evidence" value="ECO:0007669"/>
    <property type="project" value="UniProtKB-KW"/>
</dbReference>
<evidence type="ECO:0000259" key="4">
    <source>
        <dbReference type="Pfam" id="PF13439"/>
    </source>
</evidence>
<evidence type="ECO:0000256" key="1">
    <source>
        <dbReference type="ARBA" id="ARBA00022676"/>
    </source>
</evidence>
<dbReference type="AlphaFoldDB" id="A0A376BZZ8"/>
<dbReference type="InterPro" id="IPR001296">
    <property type="entry name" value="Glyco_trans_1"/>
</dbReference>
<organism evidence="5 6">
    <name type="scientific">Bergeyella zoohelcum</name>
    <dbReference type="NCBI Taxonomy" id="1015"/>
    <lineage>
        <taxon>Bacteria</taxon>
        <taxon>Pseudomonadati</taxon>
        <taxon>Bacteroidota</taxon>
        <taxon>Flavobacteriia</taxon>
        <taxon>Flavobacteriales</taxon>
        <taxon>Weeksellaceae</taxon>
        <taxon>Bergeyella</taxon>
    </lineage>
</organism>
<dbReference type="Proteomes" id="UP000255515">
    <property type="component" value="Unassembled WGS sequence"/>
</dbReference>
<feature type="domain" description="Glycosyltransferase subfamily 4-like N-terminal" evidence="4">
    <location>
        <begin position="20"/>
        <end position="169"/>
    </location>
</feature>
<gene>
    <name evidence="5" type="ORF">NCTC11661_00724</name>
</gene>
<protein>
    <submittedName>
        <fullName evidence="5">Putative glycosyl transferase</fullName>
    </submittedName>
</protein>
<dbReference type="PANTHER" id="PTHR12526:SF629">
    <property type="entry name" value="TEICHURONIC ACID BIOSYNTHESIS GLYCOSYLTRANSFERASE TUAH-RELATED"/>
    <property type="match status" value="1"/>
</dbReference>
<dbReference type="EMBL" id="UFTJ01000001">
    <property type="protein sequence ID" value="SSZ47061.1"/>
    <property type="molecule type" value="Genomic_DNA"/>
</dbReference>
<dbReference type="InterPro" id="IPR028098">
    <property type="entry name" value="Glyco_trans_4-like_N"/>
</dbReference>
<name>A0A376BZZ8_9FLAO</name>
<evidence type="ECO:0000313" key="5">
    <source>
        <dbReference type="EMBL" id="SSZ47061.1"/>
    </source>
</evidence>
<dbReference type="Pfam" id="PF13439">
    <property type="entry name" value="Glyco_transf_4"/>
    <property type="match status" value="1"/>
</dbReference>
<dbReference type="PANTHER" id="PTHR12526">
    <property type="entry name" value="GLYCOSYLTRANSFERASE"/>
    <property type="match status" value="1"/>
</dbReference>
<dbReference type="Gene3D" id="3.40.50.2000">
    <property type="entry name" value="Glycogen Phosphorylase B"/>
    <property type="match status" value="2"/>
</dbReference>
<evidence type="ECO:0000256" key="2">
    <source>
        <dbReference type="ARBA" id="ARBA00022679"/>
    </source>
</evidence>
<feature type="domain" description="Glycosyl transferase family 1" evidence="3">
    <location>
        <begin position="178"/>
        <end position="332"/>
    </location>
</feature>
<keyword evidence="2 5" id="KW-0808">Transferase</keyword>
<dbReference type="Pfam" id="PF00534">
    <property type="entry name" value="Glycos_transf_1"/>
    <property type="match status" value="1"/>
</dbReference>